<keyword evidence="4 6" id="KW-0288">FMN</keyword>
<evidence type="ECO:0000256" key="5">
    <source>
        <dbReference type="ARBA" id="ARBA00022982"/>
    </source>
</evidence>
<evidence type="ECO:0000256" key="7">
    <source>
        <dbReference type="SAM" id="Phobius"/>
    </source>
</evidence>
<comment type="subunit">
    <text evidence="6">The complex is composed of six subunits: RnfA, RnfB, RnfC, RnfD, RnfE and RnfG.</text>
</comment>
<comment type="subcellular location">
    <subcellularLocation>
        <location evidence="6">Cell inner membrane</location>
        <topology evidence="6">Single-pass membrane protein</topology>
    </subcellularLocation>
</comment>
<keyword evidence="1 6" id="KW-0813">Transport</keyword>
<evidence type="ECO:0000313" key="9">
    <source>
        <dbReference type="EMBL" id="AMK07806.1"/>
    </source>
</evidence>
<evidence type="ECO:0000256" key="1">
    <source>
        <dbReference type="ARBA" id="ARBA00022448"/>
    </source>
</evidence>
<comment type="function">
    <text evidence="6">Part of a membrane-bound complex that couples electron transfer with translocation of ions across the membrane.</text>
</comment>
<dbReference type="PANTHER" id="PTHR36118:SF1">
    <property type="entry name" value="ION-TRANSLOCATING OXIDOREDUCTASE COMPLEX SUBUNIT G"/>
    <property type="match status" value="1"/>
</dbReference>
<dbReference type="NCBIfam" id="TIGR01947">
    <property type="entry name" value="rnfG"/>
    <property type="match status" value="1"/>
</dbReference>
<evidence type="ECO:0000256" key="3">
    <source>
        <dbReference type="ARBA" id="ARBA00022630"/>
    </source>
</evidence>
<keyword evidence="3 6" id="KW-0285">Flavoprotein</keyword>
<dbReference type="PANTHER" id="PTHR36118">
    <property type="entry name" value="ION-TRANSLOCATING OXIDOREDUCTASE COMPLEX SUBUNIT G"/>
    <property type="match status" value="1"/>
</dbReference>
<dbReference type="GO" id="GO:0022900">
    <property type="term" value="P:electron transport chain"/>
    <property type="evidence" value="ECO:0007669"/>
    <property type="project" value="UniProtKB-UniRule"/>
</dbReference>
<dbReference type="HAMAP" id="MF_00479">
    <property type="entry name" value="RsxG_RnfG"/>
    <property type="match status" value="1"/>
</dbReference>
<organism evidence="9">
    <name type="scientific">Pasteurella multocida</name>
    <dbReference type="NCBI Taxonomy" id="747"/>
    <lineage>
        <taxon>Bacteria</taxon>
        <taxon>Pseudomonadati</taxon>
        <taxon>Pseudomonadota</taxon>
        <taxon>Gammaproteobacteria</taxon>
        <taxon>Pasteurellales</taxon>
        <taxon>Pasteurellaceae</taxon>
        <taxon>Pasteurella</taxon>
    </lineage>
</organism>
<keyword evidence="2 6" id="KW-0597">Phosphoprotein</keyword>
<dbReference type="RefSeq" id="WP_071523072.1">
    <property type="nucleotide sequence ID" value="NZ_JACDXE010000004.1"/>
</dbReference>
<accession>A0A126QGQ0</accession>
<keyword evidence="6 7" id="KW-1133">Transmembrane helix</keyword>
<dbReference type="Pfam" id="PF04205">
    <property type="entry name" value="FMN_bind"/>
    <property type="match status" value="1"/>
</dbReference>
<dbReference type="NCBIfam" id="NF002519">
    <property type="entry name" value="PRK01908.1"/>
    <property type="match status" value="1"/>
</dbReference>
<dbReference type="GO" id="GO:0009055">
    <property type="term" value="F:electron transfer activity"/>
    <property type="evidence" value="ECO:0007669"/>
    <property type="project" value="InterPro"/>
</dbReference>
<dbReference type="GO" id="GO:0010181">
    <property type="term" value="F:FMN binding"/>
    <property type="evidence" value="ECO:0007669"/>
    <property type="project" value="InterPro"/>
</dbReference>
<comment type="cofactor">
    <cofactor evidence="6">
        <name>FMN</name>
        <dbReference type="ChEBI" id="CHEBI:58210"/>
    </cofactor>
</comment>
<dbReference type="InterPro" id="IPR010209">
    <property type="entry name" value="Ion_transpt_RnfG/RsxG"/>
</dbReference>
<dbReference type="AlphaFoldDB" id="A0A126QGQ0"/>
<dbReference type="InterPro" id="IPR007329">
    <property type="entry name" value="FMN-bd"/>
</dbReference>
<evidence type="ECO:0000256" key="6">
    <source>
        <dbReference type="HAMAP-Rule" id="MF_00479"/>
    </source>
</evidence>
<feature type="domain" description="FMN-binding" evidence="8">
    <location>
        <begin position="102"/>
        <end position="194"/>
    </location>
</feature>
<proteinExistence type="inferred from homology"/>
<keyword evidence="6 7" id="KW-0472">Membrane</keyword>
<reference evidence="9" key="1">
    <citation type="submission" date="2015-01" db="EMBL/GenBank/DDBJ databases">
        <title>Draft genome sequence of Pasteurella multocida isolated from alpaca pneumonia.</title>
        <authorList>
            <person name="Maturrano L."/>
            <person name="Hurtado R."/>
            <person name="Allasi N."/>
            <person name="Juscamayta E."/>
            <person name="Fernandez D."/>
            <person name="Maximiliano J."/>
            <person name="Rimac R."/>
            <person name="Rosadio R."/>
        </authorList>
    </citation>
    <scope>NUCLEOTIDE SEQUENCE</scope>
    <source>
        <strain evidence="9">UNMSM</strain>
    </source>
</reference>
<feature type="transmembrane region" description="Helical" evidence="7">
    <location>
        <begin position="6"/>
        <end position="32"/>
    </location>
</feature>
<keyword evidence="6" id="KW-1003">Cell membrane</keyword>
<evidence type="ECO:0000259" key="8">
    <source>
        <dbReference type="SMART" id="SM00900"/>
    </source>
</evidence>
<protein>
    <recommendedName>
        <fullName evidence="6">Ion-translocating oxidoreductase complex subunit G</fullName>
        <ecNumber evidence="6">7.-.-.-</ecNumber>
    </recommendedName>
    <alternativeName>
        <fullName evidence="6">Rnf electron transport complex subunit G</fullName>
    </alternativeName>
</protein>
<keyword evidence="5 6" id="KW-0249">Electron transport</keyword>
<evidence type="ECO:0000256" key="2">
    <source>
        <dbReference type="ARBA" id="ARBA00022553"/>
    </source>
</evidence>
<feature type="modified residue" description="FMN phosphoryl threonine" evidence="6">
    <location>
        <position position="177"/>
    </location>
</feature>
<dbReference type="SMART" id="SM00900">
    <property type="entry name" value="FMN_bind"/>
    <property type="match status" value="1"/>
</dbReference>
<keyword evidence="6 7" id="KW-0812">Transmembrane</keyword>
<dbReference type="EMBL" id="KP659967">
    <property type="protein sequence ID" value="AMK07806.1"/>
    <property type="molecule type" value="Genomic_DNA"/>
</dbReference>
<keyword evidence="6" id="KW-1278">Translocase</keyword>
<gene>
    <name evidence="9" type="primary">PM0383</name>
    <name evidence="6" type="synonym">rnfG</name>
</gene>
<evidence type="ECO:0000256" key="4">
    <source>
        <dbReference type="ARBA" id="ARBA00022643"/>
    </source>
</evidence>
<name>A0A126QGQ0_PASMD</name>
<dbReference type="EC" id="7.-.-.-" evidence="6"/>
<dbReference type="GO" id="GO:0005886">
    <property type="term" value="C:plasma membrane"/>
    <property type="evidence" value="ECO:0007669"/>
    <property type="project" value="UniProtKB-SubCell"/>
</dbReference>
<sequence>MKTVKISAYYAILLALIALICTALSTGIYLLTKSKIEDEINKQRQTLLLEVVPQAYFDNPLSENCQRPNSEKLRAQRIDRLCIATKNNQKTAYAFETVAPDGYAGRIRLLVGITPTGTILGVRVLEHQETPGLGDKIETRISDWILSFSQQQLRSDNLADWAVKKDGGKFDQFAGATITPRAVVNQVKQSALSLLDELNREN</sequence>
<keyword evidence="6" id="KW-0997">Cell inner membrane</keyword>
<comment type="similarity">
    <text evidence="6">Belongs to the RnfG family.</text>
</comment>
<dbReference type="PIRSF" id="PIRSF006091">
    <property type="entry name" value="E_trnsport_RnfG"/>
    <property type="match status" value="1"/>
</dbReference>